<comment type="caution">
    <text evidence="2">The sequence shown here is derived from an EMBL/GenBank/DDBJ whole genome shotgun (WGS) entry which is preliminary data.</text>
</comment>
<dbReference type="RefSeq" id="WP_263337929.1">
    <property type="nucleotide sequence ID" value="NZ_JAGSYH010000004.1"/>
</dbReference>
<reference evidence="3" key="1">
    <citation type="journal article" date="2019" name="Int. J. Syst. Evol. Microbiol.">
        <title>The Global Catalogue of Microorganisms (GCM) 10K type strain sequencing project: providing services to taxonomists for standard genome sequencing and annotation.</title>
        <authorList>
            <consortium name="The Broad Institute Genomics Platform"/>
            <consortium name="The Broad Institute Genome Sequencing Center for Infectious Disease"/>
            <person name="Wu L."/>
            <person name="Ma J."/>
        </authorList>
    </citation>
    <scope>NUCLEOTIDE SEQUENCE [LARGE SCALE GENOMIC DNA]</scope>
    <source>
        <strain evidence="3">JCM 4087</strain>
    </source>
</reference>
<name>A0ABW1EDE2_9BACT</name>
<dbReference type="Proteomes" id="UP001596091">
    <property type="component" value="Unassembled WGS sequence"/>
</dbReference>
<dbReference type="Pfam" id="PF08592">
    <property type="entry name" value="Anthrone_oxy"/>
    <property type="match status" value="1"/>
</dbReference>
<evidence type="ECO:0000313" key="3">
    <source>
        <dbReference type="Proteomes" id="UP001596091"/>
    </source>
</evidence>
<proteinExistence type="predicted"/>
<dbReference type="InterPro" id="IPR013901">
    <property type="entry name" value="Anthrone_oxy"/>
</dbReference>
<feature type="transmembrane region" description="Helical" evidence="1">
    <location>
        <begin position="78"/>
        <end position="99"/>
    </location>
</feature>
<protein>
    <submittedName>
        <fullName evidence="2">Anthrone oxygenase family protein</fullName>
    </submittedName>
</protein>
<keyword evidence="3" id="KW-1185">Reference proteome</keyword>
<feature type="transmembrane region" description="Helical" evidence="1">
    <location>
        <begin position="6"/>
        <end position="27"/>
    </location>
</feature>
<evidence type="ECO:0000256" key="1">
    <source>
        <dbReference type="SAM" id="Phobius"/>
    </source>
</evidence>
<sequence>MLILDIATIVSVGMMTGVEFAVSAFVNPVVLTMEDGAQAFATRAFARLLGRMMPFWYVGNMLLLAGEAVMRHGQSGSAFLYAACGVWAAVIALTLMFLVPINNRIAAMPDGAFARAMKAEHHVWDLRHRVRIAALMVATVLLLVAIGAVKCA</sequence>
<feature type="transmembrane region" description="Helical" evidence="1">
    <location>
        <begin position="48"/>
        <end position="66"/>
    </location>
</feature>
<accession>A0ABW1EDE2</accession>
<dbReference type="EMBL" id="JBHSPH010000002">
    <property type="protein sequence ID" value="MFC5861989.1"/>
    <property type="molecule type" value="Genomic_DNA"/>
</dbReference>
<keyword evidence="1" id="KW-0812">Transmembrane</keyword>
<evidence type="ECO:0000313" key="2">
    <source>
        <dbReference type="EMBL" id="MFC5861989.1"/>
    </source>
</evidence>
<keyword evidence="1" id="KW-0472">Membrane</keyword>
<gene>
    <name evidence="2" type="ORF">ACFPT7_06770</name>
</gene>
<keyword evidence="1" id="KW-1133">Transmembrane helix</keyword>
<feature type="transmembrane region" description="Helical" evidence="1">
    <location>
        <begin position="132"/>
        <end position="149"/>
    </location>
</feature>
<organism evidence="2 3">
    <name type="scientific">Acidicapsa dinghuensis</name>
    <dbReference type="NCBI Taxonomy" id="2218256"/>
    <lineage>
        <taxon>Bacteria</taxon>
        <taxon>Pseudomonadati</taxon>
        <taxon>Acidobacteriota</taxon>
        <taxon>Terriglobia</taxon>
        <taxon>Terriglobales</taxon>
        <taxon>Acidobacteriaceae</taxon>
        <taxon>Acidicapsa</taxon>
    </lineage>
</organism>